<evidence type="ECO:0000313" key="3">
    <source>
        <dbReference type="Proteomes" id="UP000000440"/>
    </source>
</evidence>
<dbReference type="EnsemblBacteria" id="BAC08608">
    <property type="protein sequence ID" value="BAC08608"/>
    <property type="gene ID" value="BAC08608"/>
</dbReference>
<keyword evidence="1" id="KW-1133">Transmembrane helix</keyword>
<protein>
    <submittedName>
        <fullName evidence="2">Tsr1055 protein</fullName>
    </submittedName>
</protein>
<accession>Q8DK15</accession>
<proteinExistence type="predicted"/>
<dbReference type="STRING" id="197221.gene:10747649"/>
<dbReference type="Proteomes" id="UP000000440">
    <property type="component" value="Chromosome"/>
</dbReference>
<evidence type="ECO:0000313" key="2">
    <source>
        <dbReference type="EMBL" id="BAC08608.1"/>
    </source>
</evidence>
<keyword evidence="1" id="KW-0812">Transmembrane</keyword>
<dbReference type="KEGG" id="tel:tsr1055"/>
<reference evidence="2 3" key="1">
    <citation type="journal article" date="2002" name="DNA Res.">
        <title>Complete genome structure of the thermophilic cyanobacterium Thermosynechococcus elongatus BP-1.</title>
        <authorList>
            <person name="Nakamura Y."/>
            <person name="Kaneko T."/>
            <person name="Sato S."/>
            <person name="Ikeuchi M."/>
            <person name="Katoh H."/>
            <person name="Sasamoto S."/>
            <person name="Watanabe A."/>
            <person name="Iriguchi M."/>
            <person name="Kawashima K."/>
            <person name="Kimura T."/>
            <person name="Kishida Y."/>
            <person name="Kiyokawa C."/>
            <person name="Kohara M."/>
            <person name="Matsumoto M."/>
            <person name="Matsuno A."/>
            <person name="Nakazaki N."/>
            <person name="Shimpo S."/>
            <person name="Sugimoto M."/>
            <person name="Takeuchi C."/>
            <person name="Yamada M."/>
            <person name="Tabata S."/>
        </authorList>
    </citation>
    <scope>NUCLEOTIDE SEQUENCE [LARGE SCALE GENOMIC DNA]</scope>
    <source>
        <strain evidence="3">IAM M-273 / NIES-2133 / BP-1</strain>
    </source>
</reference>
<dbReference type="EMBL" id="BA000039">
    <property type="protein sequence ID" value="BAC08608.1"/>
    <property type="molecule type" value="Genomic_DNA"/>
</dbReference>
<dbReference type="AlphaFoldDB" id="Q8DK15"/>
<keyword evidence="3" id="KW-1185">Reference proteome</keyword>
<evidence type="ECO:0000256" key="1">
    <source>
        <dbReference type="SAM" id="Phobius"/>
    </source>
</evidence>
<organism evidence="2 3">
    <name type="scientific">Thermosynechococcus vestitus (strain NIES-2133 / IAM M-273 / BP-1)</name>
    <dbReference type="NCBI Taxonomy" id="197221"/>
    <lineage>
        <taxon>Bacteria</taxon>
        <taxon>Bacillati</taxon>
        <taxon>Cyanobacteriota</taxon>
        <taxon>Cyanophyceae</taxon>
        <taxon>Acaryochloridales</taxon>
        <taxon>Thermosynechococcaceae</taxon>
        <taxon>Thermosynechococcus</taxon>
    </lineage>
</organism>
<feature type="transmembrane region" description="Helical" evidence="1">
    <location>
        <begin position="5"/>
        <end position="23"/>
    </location>
</feature>
<keyword evidence="1" id="KW-0472">Membrane</keyword>
<sequence>MFMELLGLAAIVLYFFIALRFWQGFHRTYYSQSRFVLSVLWLPLLLNKSYRQNFRRALLG</sequence>
<name>Q8DK15_THEVB</name>
<gene>
    <name evidence="2" type="ordered locus">tsr1055</name>
</gene>